<dbReference type="GO" id="GO:0000785">
    <property type="term" value="C:chromatin"/>
    <property type="evidence" value="ECO:0007669"/>
    <property type="project" value="TreeGrafter"/>
</dbReference>
<dbReference type="InterPro" id="IPR006115">
    <property type="entry name" value="6PGDH_NADP-bd"/>
</dbReference>
<dbReference type="GO" id="GO:0140673">
    <property type="term" value="P:transcription elongation-coupled chromatin remodeling"/>
    <property type="evidence" value="ECO:0007669"/>
    <property type="project" value="TreeGrafter"/>
</dbReference>
<sequence>MTSATSGITLVGLGNMGAALAHAFLKSGCLLTVWNRTSTRPTVVEAIKAGASFEPDLAKAISANSTIVFCVLEYKNIYQGLEPLVTSGVLKGKTMVNLTNGTPRDARDADKWFKDHGVASYFDGGIMVTPQNVGTPVSVVLISGEDESLLESRGVKDLIGAIGAPDYKGEDPGVAAGYDLALLAGMIGMFIGSLTALAMIQKQLDRAKSTAGANGAKETATTGGLTEVVTTYFNPLLTALIPHNELLATAIDNNDQDNNHGNPMEMMRVAMHNIIRGCEEEGVDAENLRHFAGLADQVVHLHGPDSGLAWVHSLLLK</sequence>
<dbReference type="SUPFAM" id="SSF51735">
    <property type="entry name" value="NAD(P)-binding Rossmann-fold domains"/>
    <property type="match status" value="1"/>
</dbReference>
<dbReference type="InterPro" id="IPR036291">
    <property type="entry name" value="NAD(P)-bd_dom_sf"/>
</dbReference>
<keyword evidence="1" id="KW-0812">Transmembrane</keyword>
<dbReference type="GO" id="GO:0003677">
    <property type="term" value="F:DNA binding"/>
    <property type="evidence" value="ECO:0007669"/>
    <property type="project" value="TreeGrafter"/>
</dbReference>
<keyword evidence="1" id="KW-0472">Membrane</keyword>
<evidence type="ECO:0000259" key="3">
    <source>
        <dbReference type="Pfam" id="PF21761"/>
    </source>
</evidence>
<dbReference type="PANTHER" id="PTHR43580:SF2">
    <property type="entry name" value="CYTOKINE-LIKE NUCLEAR FACTOR N-PAC"/>
    <property type="match status" value="1"/>
</dbReference>
<gene>
    <name evidence="4" type="ORF">A1O9_11370</name>
</gene>
<dbReference type="HOGENOM" id="CLU_035117_2_1_1"/>
<dbReference type="PANTHER" id="PTHR43580">
    <property type="entry name" value="OXIDOREDUCTASE GLYR1-RELATED"/>
    <property type="match status" value="1"/>
</dbReference>
<dbReference type="Pfam" id="PF03446">
    <property type="entry name" value="NAD_binding_2"/>
    <property type="match status" value="1"/>
</dbReference>
<evidence type="ECO:0000259" key="2">
    <source>
        <dbReference type="Pfam" id="PF03446"/>
    </source>
</evidence>
<reference evidence="4 5" key="1">
    <citation type="submission" date="2013-03" db="EMBL/GenBank/DDBJ databases">
        <title>The Genome Sequence of Exophiala aquamarina CBS 119918.</title>
        <authorList>
            <consortium name="The Broad Institute Genomics Platform"/>
            <person name="Cuomo C."/>
            <person name="de Hoog S."/>
            <person name="Gorbushina A."/>
            <person name="Walker B."/>
            <person name="Young S.K."/>
            <person name="Zeng Q."/>
            <person name="Gargeya S."/>
            <person name="Fitzgerald M."/>
            <person name="Haas B."/>
            <person name="Abouelleil A."/>
            <person name="Allen A.W."/>
            <person name="Alvarado L."/>
            <person name="Arachchi H.M."/>
            <person name="Berlin A.M."/>
            <person name="Chapman S.B."/>
            <person name="Gainer-Dewar J."/>
            <person name="Goldberg J."/>
            <person name="Griggs A."/>
            <person name="Gujja S."/>
            <person name="Hansen M."/>
            <person name="Howarth C."/>
            <person name="Imamovic A."/>
            <person name="Ireland A."/>
            <person name="Larimer J."/>
            <person name="McCowan C."/>
            <person name="Murphy C."/>
            <person name="Pearson M."/>
            <person name="Poon T.W."/>
            <person name="Priest M."/>
            <person name="Roberts A."/>
            <person name="Saif S."/>
            <person name="Shea T."/>
            <person name="Sisk P."/>
            <person name="Sykes S."/>
            <person name="Wortman J."/>
            <person name="Nusbaum C."/>
            <person name="Birren B."/>
        </authorList>
    </citation>
    <scope>NUCLEOTIDE SEQUENCE [LARGE SCALE GENOMIC DNA]</scope>
    <source>
        <strain evidence="4 5">CBS 119918</strain>
    </source>
</reference>
<accession>A0A072NZT1</accession>
<feature type="domain" description="NADPH-dependent reductive aminase-like C-terminal" evidence="3">
    <location>
        <begin position="171"/>
        <end position="301"/>
    </location>
</feature>
<name>A0A072NZT1_9EURO</name>
<dbReference type="Gene3D" id="1.10.1040.10">
    <property type="entry name" value="N-(1-d-carboxylethyl)-l-norvaline Dehydrogenase, domain 2"/>
    <property type="match status" value="1"/>
</dbReference>
<dbReference type="Gene3D" id="3.40.50.720">
    <property type="entry name" value="NAD(P)-binding Rossmann-like Domain"/>
    <property type="match status" value="1"/>
</dbReference>
<dbReference type="GeneID" id="25286269"/>
<dbReference type="VEuPathDB" id="FungiDB:A1O9_11370"/>
<evidence type="ECO:0000313" key="5">
    <source>
        <dbReference type="Proteomes" id="UP000027920"/>
    </source>
</evidence>
<dbReference type="InterPro" id="IPR013328">
    <property type="entry name" value="6PGD_dom2"/>
</dbReference>
<dbReference type="InterPro" id="IPR048666">
    <property type="entry name" value="RedAm-like_C"/>
</dbReference>
<comment type="caution">
    <text evidence="4">The sequence shown here is derived from an EMBL/GenBank/DDBJ whole genome shotgun (WGS) entry which is preliminary data.</text>
</comment>
<dbReference type="AlphaFoldDB" id="A0A072NZT1"/>
<organism evidence="4 5">
    <name type="scientific">Exophiala aquamarina CBS 119918</name>
    <dbReference type="NCBI Taxonomy" id="1182545"/>
    <lineage>
        <taxon>Eukaryota</taxon>
        <taxon>Fungi</taxon>
        <taxon>Dikarya</taxon>
        <taxon>Ascomycota</taxon>
        <taxon>Pezizomycotina</taxon>
        <taxon>Eurotiomycetes</taxon>
        <taxon>Chaetothyriomycetidae</taxon>
        <taxon>Chaetothyriales</taxon>
        <taxon>Herpotrichiellaceae</taxon>
        <taxon>Exophiala</taxon>
    </lineage>
</organism>
<feature type="transmembrane region" description="Helical" evidence="1">
    <location>
        <begin position="180"/>
        <end position="200"/>
    </location>
</feature>
<dbReference type="Pfam" id="PF21761">
    <property type="entry name" value="RedAm-like_C"/>
    <property type="match status" value="1"/>
</dbReference>
<dbReference type="OrthoDB" id="4159947at2759"/>
<proteinExistence type="predicted"/>
<dbReference type="RefSeq" id="XP_013255118.1">
    <property type="nucleotide sequence ID" value="XM_013399664.1"/>
</dbReference>
<dbReference type="InterPro" id="IPR051265">
    <property type="entry name" value="HIBADH-related_NP60_sf"/>
</dbReference>
<dbReference type="GO" id="GO:0050661">
    <property type="term" value="F:NADP binding"/>
    <property type="evidence" value="ECO:0007669"/>
    <property type="project" value="InterPro"/>
</dbReference>
<dbReference type="STRING" id="1182545.A0A072NZT1"/>
<evidence type="ECO:0000313" key="4">
    <source>
        <dbReference type="EMBL" id="KEF52528.1"/>
    </source>
</evidence>
<dbReference type="EMBL" id="AMGV01000017">
    <property type="protein sequence ID" value="KEF52528.1"/>
    <property type="molecule type" value="Genomic_DNA"/>
</dbReference>
<dbReference type="GO" id="GO:0031491">
    <property type="term" value="F:nucleosome binding"/>
    <property type="evidence" value="ECO:0007669"/>
    <property type="project" value="TreeGrafter"/>
</dbReference>
<feature type="domain" description="6-phosphogluconate dehydrogenase NADP-binding" evidence="2">
    <location>
        <begin position="8"/>
        <end position="149"/>
    </location>
</feature>
<protein>
    <submittedName>
        <fullName evidence="4">Uncharacterized protein</fullName>
    </submittedName>
</protein>
<evidence type="ECO:0000256" key="1">
    <source>
        <dbReference type="SAM" id="Phobius"/>
    </source>
</evidence>
<dbReference type="Proteomes" id="UP000027920">
    <property type="component" value="Unassembled WGS sequence"/>
</dbReference>
<keyword evidence="1" id="KW-1133">Transmembrane helix</keyword>
<keyword evidence="5" id="KW-1185">Reference proteome</keyword>